<evidence type="ECO:0000313" key="9">
    <source>
        <dbReference type="Proteomes" id="UP001498476"/>
    </source>
</evidence>
<name>A0ABR1H6V0_9HYPO</name>
<keyword evidence="6" id="KW-0472">Membrane</keyword>
<feature type="transmembrane region" description="Helical" evidence="6">
    <location>
        <begin position="70"/>
        <end position="90"/>
    </location>
</feature>
<evidence type="ECO:0000259" key="7">
    <source>
        <dbReference type="PROSITE" id="PS50011"/>
    </source>
</evidence>
<keyword evidence="5" id="KW-0067">ATP-binding</keyword>
<dbReference type="EMBL" id="JAZAVJ010000063">
    <property type="protein sequence ID" value="KAK7416843.1"/>
    <property type="molecule type" value="Genomic_DNA"/>
</dbReference>
<evidence type="ECO:0000256" key="3">
    <source>
        <dbReference type="ARBA" id="ARBA00022741"/>
    </source>
</evidence>
<evidence type="ECO:0000256" key="1">
    <source>
        <dbReference type="ARBA" id="ARBA00022527"/>
    </source>
</evidence>
<keyword evidence="3" id="KW-0547">Nucleotide-binding</keyword>
<organism evidence="8 9">
    <name type="scientific">Neonectria punicea</name>
    <dbReference type="NCBI Taxonomy" id="979145"/>
    <lineage>
        <taxon>Eukaryota</taxon>
        <taxon>Fungi</taxon>
        <taxon>Dikarya</taxon>
        <taxon>Ascomycota</taxon>
        <taxon>Pezizomycotina</taxon>
        <taxon>Sordariomycetes</taxon>
        <taxon>Hypocreomycetidae</taxon>
        <taxon>Hypocreales</taxon>
        <taxon>Nectriaceae</taxon>
        <taxon>Neonectria</taxon>
    </lineage>
</organism>
<proteinExistence type="predicted"/>
<dbReference type="InterPro" id="IPR011009">
    <property type="entry name" value="Kinase-like_dom_sf"/>
</dbReference>
<keyword evidence="1" id="KW-0723">Serine/threonine-protein kinase</keyword>
<comment type="caution">
    <text evidence="8">The sequence shown here is derived from an EMBL/GenBank/DDBJ whole genome shotgun (WGS) entry which is preliminary data.</text>
</comment>
<dbReference type="InterPro" id="IPR051175">
    <property type="entry name" value="CLK_kinases"/>
</dbReference>
<dbReference type="Pfam" id="PF00069">
    <property type="entry name" value="Pkinase"/>
    <property type="match status" value="1"/>
</dbReference>
<keyword evidence="6" id="KW-0812">Transmembrane</keyword>
<sequence length="191" mass="21533">MPLFPTQWKQGELVTPIKPRESSVGDAVFLGDFGLAIKAGTPVIHKIESPVKYCAPERLHDKNPNFATDMWSYMCIFVELYIGAGLFFGYGNPSTVTYMVNTLGPFPASWKGAYKGGPSDDSWYDQERELEATMAPEEKILRLRPDISLAEQQLVFSVFRRGFSYVPENRLTAAQLLEDRSFMEVMAIYGL</sequence>
<reference evidence="8 9" key="1">
    <citation type="journal article" date="2025" name="Microbiol. Resour. Announc.">
        <title>Draft genome sequences for Neonectria magnoliae and Neonectria punicea, canker pathogens of Liriodendron tulipifera and Acer saccharum in West Virginia.</title>
        <authorList>
            <person name="Petronek H.M."/>
            <person name="Kasson M.T."/>
            <person name="Metheny A.M."/>
            <person name="Stauder C.M."/>
            <person name="Lovett B."/>
            <person name="Lynch S.C."/>
            <person name="Garnas J.R."/>
            <person name="Kasson L.R."/>
            <person name="Stajich J.E."/>
        </authorList>
    </citation>
    <scope>NUCLEOTIDE SEQUENCE [LARGE SCALE GENOMIC DNA]</scope>
    <source>
        <strain evidence="8 9">NRRL 64653</strain>
    </source>
</reference>
<evidence type="ECO:0000313" key="8">
    <source>
        <dbReference type="EMBL" id="KAK7416843.1"/>
    </source>
</evidence>
<keyword evidence="9" id="KW-1185">Reference proteome</keyword>
<dbReference type="SUPFAM" id="SSF56112">
    <property type="entry name" value="Protein kinase-like (PK-like)"/>
    <property type="match status" value="1"/>
</dbReference>
<evidence type="ECO:0000256" key="6">
    <source>
        <dbReference type="SAM" id="Phobius"/>
    </source>
</evidence>
<dbReference type="PANTHER" id="PTHR45646">
    <property type="entry name" value="SERINE/THREONINE-PROTEIN KINASE DOA-RELATED"/>
    <property type="match status" value="1"/>
</dbReference>
<keyword evidence="6" id="KW-1133">Transmembrane helix</keyword>
<dbReference type="InterPro" id="IPR000719">
    <property type="entry name" value="Prot_kinase_dom"/>
</dbReference>
<keyword evidence="2" id="KW-0808">Transferase</keyword>
<gene>
    <name evidence="8" type="ORF">QQX98_004901</name>
</gene>
<evidence type="ECO:0000256" key="5">
    <source>
        <dbReference type="ARBA" id="ARBA00022840"/>
    </source>
</evidence>
<accession>A0ABR1H6V0</accession>
<dbReference type="PANTHER" id="PTHR45646:SF11">
    <property type="entry name" value="SERINE_THREONINE-PROTEIN KINASE DOA"/>
    <property type="match status" value="1"/>
</dbReference>
<dbReference type="Proteomes" id="UP001498476">
    <property type="component" value="Unassembled WGS sequence"/>
</dbReference>
<feature type="domain" description="Protein kinase" evidence="7">
    <location>
        <begin position="1"/>
        <end position="183"/>
    </location>
</feature>
<keyword evidence="4" id="KW-0418">Kinase</keyword>
<dbReference type="Gene3D" id="1.10.510.10">
    <property type="entry name" value="Transferase(Phosphotransferase) domain 1"/>
    <property type="match status" value="1"/>
</dbReference>
<dbReference type="PROSITE" id="PS50011">
    <property type="entry name" value="PROTEIN_KINASE_DOM"/>
    <property type="match status" value="1"/>
</dbReference>
<evidence type="ECO:0000256" key="2">
    <source>
        <dbReference type="ARBA" id="ARBA00022679"/>
    </source>
</evidence>
<evidence type="ECO:0000256" key="4">
    <source>
        <dbReference type="ARBA" id="ARBA00022777"/>
    </source>
</evidence>
<protein>
    <recommendedName>
        <fullName evidence="7">Protein kinase domain-containing protein</fullName>
    </recommendedName>
</protein>